<dbReference type="Proteomes" id="UP000572635">
    <property type="component" value="Unassembled WGS sequence"/>
</dbReference>
<protein>
    <submittedName>
        <fullName evidence="2">Uncharacterized protein</fullName>
    </submittedName>
</protein>
<comment type="caution">
    <text evidence="2">The sequence shown here is derived from an EMBL/GenBank/DDBJ whole genome shotgun (WGS) entry which is preliminary data.</text>
</comment>
<evidence type="ECO:0000256" key="1">
    <source>
        <dbReference type="SAM" id="Coils"/>
    </source>
</evidence>
<keyword evidence="1" id="KW-0175">Coiled coil</keyword>
<evidence type="ECO:0000313" key="2">
    <source>
        <dbReference type="EMBL" id="MBB5432072.1"/>
    </source>
</evidence>
<reference evidence="2 3" key="1">
    <citation type="submission" date="2020-08" db="EMBL/GenBank/DDBJ databases">
        <title>Sequencing the genomes of 1000 actinobacteria strains.</title>
        <authorList>
            <person name="Klenk H.-P."/>
        </authorList>
    </citation>
    <scope>NUCLEOTIDE SEQUENCE [LARGE SCALE GENOMIC DNA]</scope>
    <source>
        <strain evidence="2 3">DSM 44551</strain>
    </source>
</reference>
<dbReference type="RefSeq" id="WP_184391685.1">
    <property type="nucleotide sequence ID" value="NZ_BAAAJD010000035.1"/>
</dbReference>
<organism evidence="2 3">
    <name type="scientific">Nocardiopsis composta</name>
    <dbReference type="NCBI Taxonomy" id="157465"/>
    <lineage>
        <taxon>Bacteria</taxon>
        <taxon>Bacillati</taxon>
        <taxon>Actinomycetota</taxon>
        <taxon>Actinomycetes</taxon>
        <taxon>Streptosporangiales</taxon>
        <taxon>Nocardiopsidaceae</taxon>
        <taxon>Nocardiopsis</taxon>
    </lineage>
</organism>
<name>A0A7W8VDB4_9ACTN</name>
<dbReference type="EMBL" id="JACHDB010000001">
    <property type="protein sequence ID" value="MBB5432072.1"/>
    <property type="molecule type" value="Genomic_DNA"/>
</dbReference>
<dbReference type="AlphaFoldDB" id="A0A7W8VDB4"/>
<accession>A0A7W8VDB4</accession>
<gene>
    <name evidence="2" type="ORF">HDA36_002156</name>
</gene>
<proteinExistence type="predicted"/>
<evidence type="ECO:0000313" key="3">
    <source>
        <dbReference type="Proteomes" id="UP000572635"/>
    </source>
</evidence>
<sequence length="66" mass="7396">MAVLFTALACFAGGAVAGWVLMSARSVWAMDRIVVRQQREITRLRERVAHVEQVARTLQRDAGGRR</sequence>
<feature type="coiled-coil region" evidence="1">
    <location>
        <begin position="34"/>
        <end position="61"/>
    </location>
</feature>
<keyword evidence="3" id="KW-1185">Reference proteome</keyword>